<evidence type="ECO:0000313" key="1">
    <source>
        <dbReference type="EMBL" id="TSJ39857.1"/>
    </source>
</evidence>
<protein>
    <recommendedName>
        <fullName evidence="3">Lipoprotein</fullName>
    </recommendedName>
</protein>
<proteinExistence type="predicted"/>
<organism evidence="1 2">
    <name type="scientific">Fluviicola chungangensis</name>
    <dbReference type="NCBI Taxonomy" id="2597671"/>
    <lineage>
        <taxon>Bacteria</taxon>
        <taxon>Pseudomonadati</taxon>
        <taxon>Bacteroidota</taxon>
        <taxon>Flavobacteriia</taxon>
        <taxon>Flavobacteriales</taxon>
        <taxon>Crocinitomicaceae</taxon>
        <taxon>Fluviicola</taxon>
    </lineage>
</organism>
<keyword evidence="2" id="KW-1185">Reference proteome</keyword>
<name>A0A556MIW1_9FLAO</name>
<dbReference type="AlphaFoldDB" id="A0A556MIW1"/>
<dbReference type="RefSeq" id="WP_144334516.1">
    <property type="nucleotide sequence ID" value="NZ_VLPL01000011.1"/>
</dbReference>
<gene>
    <name evidence="1" type="ORF">FO442_17530</name>
</gene>
<comment type="caution">
    <text evidence="1">The sequence shown here is derived from an EMBL/GenBank/DDBJ whole genome shotgun (WGS) entry which is preliminary data.</text>
</comment>
<sequence length="72" mass="7581">MKKFVLFVAAAATLGLTSCKKDWTCSCTYDGETTTYNIDGKTKKDAEAQCEGKASVGGITVSTGSNCTTSKR</sequence>
<dbReference type="EMBL" id="VLPL01000011">
    <property type="protein sequence ID" value="TSJ39857.1"/>
    <property type="molecule type" value="Genomic_DNA"/>
</dbReference>
<dbReference type="OrthoDB" id="676461at2"/>
<dbReference type="PROSITE" id="PS51257">
    <property type="entry name" value="PROKAR_LIPOPROTEIN"/>
    <property type="match status" value="1"/>
</dbReference>
<reference evidence="1 2" key="1">
    <citation type="submission" date="2019-07" db="EMBL/GenBank/DDBJ databases">
        <authorList>
            <person name="Huq M.A."/>
        </authorList>
    </citation>
    <scope>NUCLEOTIDE SEQUENCE [LARGE SCALE GENOMIC DNA]</scope>
    <source>
        <strain evidence="1 2">MAH-3</strain>
    </source>
</reference>
<evidence type="ECO:0008006" key="3">
    <source>
        <dbReference type="Google" id="ProtNLM"/>
    </source>
</evidence>
<dbReference type="Proteomes" id="UP000316008">
    <property type="component" value="Unassembled WGS sequence"/>
</dbReference>
<evidence type="ECO:0000313" key="2">
    <source>
        <dbReference type="Proteomes" id="UP000316008"/>
    </source>
</evidence>
<accession>A0A556MIW1</accession>